<evidence type="ECO:0000256" key="8">
    <source>
        <dbReference type="ARBA" id="ARBA00022801"/>
    </source>
</evidence>
<keyword evidence="11 14" id="KW-0482">Metalloprotease</keyword>
<evidence type="ECO:0000256" key="13">
    <source>
        <dbReference type="ARBA" id="ARBA00023136"/>
    </source>
</evidence>
<evidence type="ECO:0000256" key="4">
    <source>
        <dbReference type="ARBA" id="ARBA00022670"/>
    </source>
</evidence>
<dbReference type="CDD" id="cd06164">
    <property type="entry name" value="S2P-M50_SpoIVFB_CBS"/>
    <property type="match status" value="1"/>
</dbReference>
<evidence type="ECO:0000256" key="5">
    <source>
        <dbReference type="ARBA" id="ARBA00022692"/>
    </source>
</evidence>
<accession>A0A0W0VF50</accession>
<dbReference type="Proteomes" id="UP000054869">
    <property type="component" value="Unassembled WGS sequence"/>
</dbReference>
<dbReference type="InterPro" id="IPR016483">
    <property type="entry name" value="UCP006404_Pept_M50_CBS"/>
</dbReference>
<dbReference type="AlphaFoldDB" id="A0A0W0VF50"/>
<dbReference type="PIRSF" id="PIRSF006404">
    <property type="entry name" value="UCP006404_Pept_M50_CBS"/>
    <property type="match status" value="1"/>
</dbReference>
<feature type="transmembrane region" description="Helical" evidence="14">
    <location>
        <begin position="24"/>
        <end position="42"/>
    </location>
</feature>
<feature type="binding site" evidence="16">
    <location>
        <position position="171"/>
    </location>
    <ligand>
        <name>Zn(2+)</name>
        <dbReference type="ChEBI" id="CHEBI:29105"/>
        <note>catalytic</note>
    </ligand>
</feature>
<keyword evidence="3 14" id="KW-1003">Cell membrane</keyword>
<dbReference type="eggNOG" id="COG0517">
    <property type="taxonomic scope" value="Bacteria"/>
</dbReference>
<proteinExistence type="inferred from homology"/>
<keyword evidence="6 14" id="KW-0479">Metal-binding</keyword>
<feature type="transmembrane region" description="Helical" evidence="14">
    <location>
        <begin position="144"/>
        <end position="165"/>
    </location>
</feature>
<protein>
    <recommendedName>
        <fullName evidence="14">Zinc metalloprotease</fullName>
    </recommendedName>
</protein>
<keyword evidence="20" id="KW-1185">Reference proteome</keyword>
<keyword evidence="7" id="KW-0677">Repeat</keyword>
<evidence type="ECO:0000256" key="16">
    <source>
        <dbReference type="PIRSR" id="PIRSR006404-2"/>
    </source>
</evidence>
<comment type="cofactor">
    <cofactor evidence="14 16">
        <name>Zn(2+)</name>
        <dbReference type="ChEBI" id="CHEBI:29105"/>
    </cofactor>
    <text evidence="14 16">Binds 1 zinc ion per subunit.</text>
</comment>
<keyword evidence="4 14" id="KW-0645">Protease</keyword>
<comment type="subcellular location">
    <subcellularLocation>
        <location evidence="1 14">Cell membrane</location>
        <topology evidence="1 14">Multi-pass membrane protein</topology>
    </subcellularLocation>
</comment>
<reference evidence="19 20" key="1">
    <citation type="submission" date="2015-11" db="EMBL/GenBank/DDBJ databases">
        <title>Genomic analysis of 38 Legionella species identifies large and diverse effector repertoires.</title>
        <authorList>
            <person name="Burstein D."/>
            <person name="Amaro F."/>
            <person name="Zusman T."/>
            <person name="Lifshitz Z."/>
            <person name="Cohen O."/>
            <person name="Gilbert J.A."/>
            <person name="Pupko T."/>
            <person name="Shuman H.A."/>
            <person name="Segal G."/>
        </authorList>
    </citation>
    <scope>NUCLEOTIDE SEQUENCE [LARGE SCALE GENOMIC DNA]</scope>
    <source>
        <strain evidence="19 20">ATCC 49751</strain>
    </source>
</reference>
<evidence type="ECO:0000256" key="11">
    <source>
        <dbReference type="ARBA" id="ARBA00023049"/>
    </source>
</evidence>
<comment type="similarity">
    <text evidence="2 14">Belongs to the peptidase M50B family.</text>
</comment>
<name>A0A0W0VF50_9GAMM</name>
<keyword evidence="5 14" id="KW-0812">Transmembrane</keyword>
<evidence type="ECO:0000259" key="18">
    <source>
        <dbReference type="PROSITE" id="PS51371"/>
    </source>
</evidence>
<dbReference type="STRING" id="45067.Llan_2347"/>
<sequence>MDSNIKEDGLYLFKLFGFEVRLDWTWFFPAILITWTLAAGYFPLRFPGFSVSHYWIMGIAGAIGLFLSIILHELCHSLVGRLYDIPISGIKLFVFGGIAKMSAEPPSPKSEFLMAGAGPLLSIGLGVAFYILLQIGTQANWPILFNGVISYLSMINFVLAVFNLLPGFPLDGGRILRSILWWWSNDLKWATRIASKGGTWLGFSMIFFGIIQFIQGALIAGLWMVLIGFFLQSLSKMSYKELFIKEMFRGEAIKKYVKTNPIWVESDMTLQELVDNYFYQYYHKLYPVMRNGRLVGSISFDTVGEIEKKEWPSVRVKQVMSDCSEKNVVDVETDVAKVLEIMQAHNVNRLIVTQHGKLYGMITLKDLMDIVFIKRVLRG</sequence>
<dbReference type="PROSITE" id="PS51371">
    <property type="entry name" value="CBS"/>
    <property type="match status" value="1"/>
</dbReference>
<evidence type="ECO:0000256" key="14">
    <source>
        <dbReference type="PIRNR" id="PIRNR006404"/>
    </source>
</evidence>
<keyword evidence="10 14" id="KW-1133">Transmembrane helix</keyword>
<dbReference type="SUPFAM" id="SSF54631">
    <property type="entry name" value="CBS-domain pair"/>
    <property type="match status" value="1"/>
</dbReference>
<evidence type="ECO:0000256" key="10">
    <source>
        <dbReference type="ARBA" id="ARBA00022989"/>
    </source>
</evidence>
<comment type="caution">
    <text evidence="19">The sequence shown here is derived from an EMBL/GenBank/DDBJ whole genome shotgun (WGS) entry which is preliminary data.</text>
</comment>
<feature type="binding site" evidence="16">
    <location>
        <position position="76"/>
    </location>
    <ligand>
        <name>Zn(2+)</name>
        <dbReference type="ChEBI" id="CHEBI:29105"/>
        <note>catalytic</note>
    </ligand>
</feature>
<dbReference type="InterPro" id="IPR046342">
    <property type="entry name" value="CBS_dom_sf"/>
</dbReference>
<dbReference type="RefSeq" id="WP_035914971.1">
    <property type="nucleotide sequence ID" value="NZ_CAAAJD010000004.1"/>
</dbReference>
<evidence type="ECO:0000256" key="9">
    <source>
        <dbReference type="ARBA" id="ARBA00022833"/>
    </source>
</evidence>
<keyword evidence="12 17" id="KW-0129">CBS domain</keyword>
<dbReference type="PANTHER" id="PTHR39188">
    <property type="entry name" value="MEMBRANE-ASSOCIATED ZINC METALLOPROTEASE M50B"/>
    <property type="match status" value="1"/>
</dbReference>
<evidence type="ECO:0000256" key="3">
    <source>
        <dbReference type="ARBA" id="ARBA00022475"/>
    </source>
</evidence>
<dbReference type="InterPro" id="IPR000644">
    <property type="entry name" value="CBS_dom"/>
</dbReference>
<dbReference type="GO" id="GO:0046872">
    <property type="term" value="F:metal ion binding"/>
    <property type="evidence" value="ECO:0007669"/>
    <property type="project" value="UniProtKB-UniRule"/>
</dbReference>
<evidence type="ECO:0000256" key="7">
    <source>
        <dbReference type="ARBA" id="ARBA00022737"/>
    </source>
</evidence>
<dbReference type="GO" id="GO:0005886">
    <property type="term" value="C:plasma membrane"/>
    <property type="evidence" value="ECO:0007669"/>
    <property type="project" value="UniProtKB-SubCell"/>
</dbReference>
<dbReference type="SMART" id="SM00116">
    <property type="entry name" value="CBS"/>
    <property type="match status" value="1"/>
</dbReference>
<dbReference type="Pfam" id="PF02163">
    <property type="entry name" value="Peptidase_M50"/>
    <property type="match status" value="2"/>
</dbReference>
<dbReference type="Pfam" id="PF00571">
    <property type="entry name" value="CBS"/>
    <property type="match status" value="2"/>
</dbReference>
<feature type="transmembrane region" description="Helical" evidence="14">
    <location>
        <begin position="112"/>
        <end position="132"/>
    </location>
</feature>
<evidence type="ECO:0000256" key="6">
    <source>
        <dbReference type="ARBA" id="ARBA00022723"/>
    </source>
</evidence>
<gene>
    <name evidence="19" type="primary">rip3</name>
    <name evidence="19" type="ORF">Llan_2347</name>
</gene>
<evidence type="ECO:0000256" key="1">
    <source>
        <dbReference type="ARBA" id="ARBA00004651"/>
    </source>
</evidence>
<keyword evidence="13 14" id="KW-0472">Membrane</keyword>
<evidence type="ECO:0000256" key="15">
    <source>
        <dbReference type="PIRSR" id="PIRSR006404-1"/>
    </source>
</evidence>
<dbReference type="GO" id="GO:0008237">
    <property type="term" value="F:metallopeptidase activity"/>
    <property type="evidence" value="ECO:0007669"/>
    <property type="project" value="UniProtKB-UniRule"/>
</dbReference>
<dbReference type="eggNOG" id="COG1994">
    <property type="taxonomic scope" value="Bacteria"/>
</dbReference>
<dbReference type="Gene3D" id="3.10.580.10">
    <property type="entry name" value="CBS-domain"/>
    <property type="match status" value="1"/>
</dbReference>
<organism evidence="19 20">
    <name type="scientific">Legionella lansingensis</name>
    <dbReference type="NCBI Taxonomy" id="45067"/>
    <lineage>
        <taxon>Bacteria</taxon>
        <taxon>Pseudomonadati</taxon>
        <taxon>Pseudomonadota</taxon>
        <taxon>Gammaproteobacteria</taxon>
        <taxon>Legionellales</taxon>
        <taxon>Legionellaceae</taxon>
        <taxon>Legionella</taxon>
    </lineage>
</organism>
<evidence type="ECO:0000313" key="20">
    <source>
        <dbReference type="Proteomes" id="UP000054869"/>
    </source>
</evidence>
<keyword evidence="8 14" id="KW-0378">Hydrolase</keyword>
<dbReference type="InterPro" id="IPR008915">
    <property type="entry name" value="Peptidase_M50"/>
</dbReference>
<dbReference type="EMBL" id="LNYI01000057">
    <property type="protein sequence ID" value="KTD18744.1"/>
    <property type="molecule type" value="Genomic_DNA"/>
</dbReference>
<dbReference type="PANTHER" id="PTHR39188:SF3">
    <property type="entry name" value="STAGE IV SPORULATION PROTEIN FB"/>
    <property type="match status" value="1"/>
</dbReference>
<feature type="transmembrane region" description="Helical" evidence="14">
    <location>
        <begin position="54"/>
        <end position="72"/>
    </location>
</feature>
<feature type="transmembrane region" description="Helical" evidence="14">
    <location>
        <begin position="205"/>
        <end position="231"/>
    </location>
</feature>
<evidence type="ECO:0000256" key="17">
    <source>
        <dbReference type="PROSITE-ProRule" id="PRU00703"/>
    </source>
</evidence>
<dbReference type="PATRIC" id="fig|45067.4.peg.2466"/>
<feature type="domain" description="CBS" evidence="18">
    <location>
        <begin position="320"/>
        <end position="377"/>
    </location>
</feature>
<keyword evidence="9 14" id="KW-0862">Zinc</keyword>
<feature type="binding site" evidence="16">
    <location>
        <position position="72"/>
    </location>
    <ligand>
        <name>Zn(2+)</name>
        <dbReference type="ChEBI" id="CHEBI:29105"/>
        <note>catalytic</note>
    </ligand>
</feature>
<evidence type="ECO:0000256" key="2">
    <source>
        <dbReference type="ARBA" id="ARBA00007931"/>
    </source>
</evidence>
<evidence type="ECO:0000256" key="12">
    <source>
        <dbReference type="ARBA" id="ARBA00023122"/>
    </source>
</evidence>
<evidence type="ECO:0000313" key="19">
    <source>
        <dbReference type="EMBL" id="KTD18744.1"/>
    </source>
</evidence>
<dbReference type="GO" id="GO:0006508">
    <property type="term" value="P:proteolysis"/>
    <property type="evidence" value="ECO:0007669"/>
    <property type="project" value="UniProtKB-KW"/>
</dbReference>
<feature type="active site" evidence="15">
    <location>
        <position position="73"/>
    </location>
</feature>
<dbReference type="OrthoDB" id="8772544at2"/>